<dbReference type="Proteomes" id="UP000007306">
    <property type="component" value="Chromosome 3"/>
</dbReference>
<keyword evidence="3" id="KW-0238">DNA-binding</keyword>
<dbReference type="InterPro" id="IPR044837">
    <property type="entry name" value="REM16-like"/>
</dbReference>
<dbReference type="GO" id="GO:0005634">
    <property type="term" value="C:nucleus"/>
    <property type="evidence" value="ECO:0007669"/>
    <property type="project" value="UniProtKB-SubCell"/>
</dbReference>
<evidence type="ECO:0000256" key="1">
    <source>
        <dbReference type="ARBA" id="ARBA00004123"/>
    </source>
</evidence>
<dbReference type="AlphaFoldDB" id="I1PDK1"/>
<dbReference type="GO" id="GO:0003677">
    <property type="term" value="F:DNA binding"/>
    <property type="evidence" value="ECO:0007669"/>
    <property type="project" value="UniProtKB-KW"/>
</dbReference>
<dbReference type="Gramene" id="ORGLA03G0244700.1">
    <property type="protein sequence ID" value="ORGLA03G0244700.1"/>
    <property type="gene ID" value="ORGLA03G0244700"/>
</dbReference>
<reference evidence="8 9" key="2">
    <citation type="submission" date="2018-04" db="EMBL/GenBank/DDBJ databases">
        <title>OglaRS2 (Oryza glaberrima Reference Sequence Version 2).</title>
        <authorList>
            <person name="Zhang J."/>
            <person name="Kudrna D."/>
            <person name="Lee S."/>
            <person name="Talag J."/>
            <person name="Rajasekar S."/>
            <person name="Wing R.A."/>
        </authorList>
    </citation>
    <scope>NUCLEOTIDE SEQUENCE [LARGE SCALE GENOMIC DNA]</scope>
    <source>
        <strain evidence="8 9">cv. IRGC 96717</strain>
    </source>
</reference>
<comment type="subcellular location">
    <subcellularLocation>
        <location evidence="1">Nucleus</location>
    </subcellularLocation>
</comment>
<dbReference type="PANTHER" id="PTHR31391">
    <property type="entry name" value="B3 DOMAIN-CONTAINING PROTEIN OS11G0197600-RELATED"/>
    <property type="match status" value="1"/>
</dbReference>
<dbReference type="Gene3D" id="2.40.330.10">
    <property type="entry name" value="DNA-binding pseudobarrel domain"/>
    <property type="match status" value="6"/>
</dbReference>
<feature type="region of interest" description="Disordered" evidence="6">
    <location>
        <begin position="851"/>
        <end position="881"/>
    </location>
</feature>
<feature type="domain" description="TF-B3" evidence="7">
    <location>
        <begin position="730"/>
        <end position="823"/>
    </location>
</feature>
<keyword evidence="4" id="KW-0804">Transcription</keyword>
<organism evidence="8 9">
    <name type="scientific">Oryza glaberrima</name>
    <name type="common">African rice</name>
    <dbReference type="NCBI Taxonomy" id="4538"/>
    <lineage>
        <taxon>Eukaryota</taxon>
        <taxon>Viridiplantae</taxon>
        <taxon>Streptophyta</taxon>
        <taxon>Embryophyta</taxon>
        <taxon>Tracheophyta</taxon>
        <taxon>Spermatophyta</taxon>
        <taxon>Magnoliopsida</taxon>
        <taxon>Liliopsida</taxon>
        <taxon>Poales</taxon>
        <taxon>Poaceae</taxon>
        <taxon>BOP clade</taxon>
        <taxon>Oryzoideae</taxon>
        <taxon>Oryzeae</taxon>
        <taxon>Oryzinae</taxon>
        <taxon>Oryza</taxon>
    </lineage>
</organism>
<dbReference type="SMART" id="SM01019">
    <property type="entry name" value="B3"/>
    <property type="match status" value="5"/>
</dbReference>
<evidence type="ECO:0000256" key="2">
    <source>
        <dbReference type="ARBA" id="ARBA00023015"/>
    </source>
</evidence>
<evidence type="ECO:0000313" key="8">
    <source>
        <dbReference type="EnsemblPlants" id="ORGLA03G0244700.1"/>
    </source>
</evidence>
<dbReference type="InterPro" id="IPR015300">
    <property type="entry name" value="DNA-bd_pseudobarrel_sf"/>
</dbReference>
<dbReference type="SUPFAM" id="SSF101936">
    <property type="entry name" value="DNA-binding pseudobarrel domain"/>
    <property type="match status" value="5"/>
</dbReference>
<evidence type="ECO:0000256" key="4">
    <source>
        <dbReference type="ARBA" id="ARBA00023163"/>
    </source>
</evidence>
<dbReference type="HOGENOM" id="CLU_015069_8_1_1"/>
<dbReference type="STRING" id="4538.I1PDK1"/>
<protein>
    <recommendedName>
        <fullName evidence="7">TF-B3 domain-containing protein</fullName>
    </recommendedName>
</protein>
<evidence type="ECO:0000256" key="6">
    <source>
        <dbReference type="SAM" id="MobiDB-lite"/>
    </source>
</evidence>
<keyword evidence="5" id="KW-0539">Nucleus</keyword>
<reference evidence="8" key="1">
    <citation type="submission" date="2015-06" db="UniProtKB">
        <authorList>
            <consortium name="EnsemblPlants"/>
        </authorList>
    </citation>
    <scope>IDENTIFICATION</scope>
</reference>
<dbReference type="PANTHER" id="PTHR31391:SF121">
    <property type="entry name" value="B3 DOMAIN-CONTAINING PROTEIN OS08G0325100-RELATED"/>
    <property type="match status" value="1"/>
</dbReference>
<dbReference type="EnsemblPlants" id="ORGLA03G0244700.1">
    <property type="protein sequence ID" value="ORGLA03G0244700.1"/>
    <property type="gene ID" value="ORGLA03G0244700"/>
</dbReference>
<evidence type="ECO:0000313" key="9">
    <source>
        <dbReference type="Proteomes" id="UP000007306"/>
    </source>
</evidence>
<feature type="region of interest" description="Disordered" evidence="6">
    <location>
        <begin position="571"/>
        <end position="604"/>
    </location>
</feature>
<dbReference type="eggNOG" id="ENOG502QT0X">
    <property type="taxonomic scope" value="Eukaryota"/>
</dbReference>
<feature type="domain" description="TF-B3" evidence="7">
    <location>
        <begin position="146"/>
        <end position="239"/>
    </location>
</feature>
<feature type="domain" description="TF-B3" evidence="7">
    <location>
        <begin position="338"/>
        <end position="429"/>
    </location>
</feature>
<feature type="compositionally biased region" description="Polar residues" evidence="6">
    <location>
        <begin position="851"/>
        <end position="866"/>
    </location>
</feature>
<proteinExistence type="predicted"/>
<name>I1PDK1_ORYGL</name>
<keyword evidence="9" id="KW-1185">Reference proteome</keyword>
<keyword evidence="2" id="KW-0805">Transcription regulation</keyword>
<feature type="domain" description="TF-B3" evidence="7">
    <location>
        <begin position="449"/>
        <end position="542"/>
    </location>
</feature>
<dbReference type="OMA" id="MNVHIIP"/>
<feature type="compositionally biased region" description="Polar residues" evidence="6">
    <location>
        <begin position="590"/>
        <end position="604"/>
    </location>
</feature>
<evidence type="ECO:0000259" key="7">
    <source>
        <dbReference type="PROSITE" id="PS50863"/>
    </source>
</evidence>
<sequence length="1028" mass="117819">TAPFPASPVRLHPCPLLFSHPHLLGSDYFAFSVKGRGAHLESMRVENKRGNRSWGTDAKRTHPNSIFNQLVRYGYIGTGFPDMNCSLTWSLTGGPSTLSLPSFFPSAHLLLLLALFFLCIQSNHRMSKSGCERCRGRGFWDTDDQDTYFFKVMIGGFRRQMTIPYKFAENFRDQIQGTIKLKARNGNTCSVLVEKCSNKLVLTKGWAEFANSHDIKMGDFLVFRYTGNSQFEVKIFDPSGCVKAASHNAVNIGQHAQNMQGDPIEILSCSDEHLRAQSLTTERQNQPEKDVIDNCNKKMKTEHASSSEDDQETPTAEVHRMKVEEMVRAIHSNHPVFVAVMKKSNVTRQPCYVAISRKYANEYFPGGDQMLTLQRHGKRWQVKFCISKRKLRMLSKGWRKFTRDNELQVGAPLALFITLFFSPHFRKMKKCGQKMRKLNTRSTARDDQEKYFFKVMIGDFHKRMTIPDKFARHFKGVISKTIKLEPRSGYTFDVQVTKKLNILVLGSGWESFVNAHDLNMGDFLVFKYNGDFLLQVLIFDPSGCEKSTSCSMENAIDHVGQGWKEHNDISTSYHDQPKGNKHWMQKDSSSKGNKIGNTRSSNTPSKFSGCILPRGTCLPVVQEKKMKEKIQAIHSKTPMYGNVMTKCNVSGSPCVLEITQLYDDAYLPFNNGQELMLRHRDKSWKVRFYRFKNKSRKLTQASSLYKMRRPGARCREGHAHFNGNHIDGQYKNFFKVMIGRFRERMIIPNEFLQYFRGKIPRTIKLQLRDGCTYDVQVTKNLGKISLQSGWKAFVTAHDLQMGDFLVFSYDGISKLKVLIFGPSGCEKVHSRPTLKNATHCGEKWEEPLHISSNSHDLPVKSPQNVSKSEKQWDSSEQENDTANIEEVALQGDDLQGHPVLNCILPKHTRLTDMQKQQLESKVGAIHSEIPIYGCILRKSRVHGKSQTVDICREYADVYLPFKELNMTLQRHGKNWEVLCRTKDTRTKRLSTGWSRFAQENNLQVGDICLFELLKKKEYSMNVHIIPKK</sequence>
<dbReference type="CDD" id="cd10017">
    <property type="entry name" value="B3_DNA"/>
    <property type="match status" value="5"/>
</dbReference>
<feature type="domain" description="TF-B3" evidence="7">
    <location>
        <begin position="933"/>
        <end position="1028"/>
    </location>
</feature>
<accession>I1PDK1</accession>
<dbReference type="Pfam" id="PF02362">
    <property type="entry name" value="B3"/>
    <property type="match status" value="5"/>
</dbReference>
<evidence type="ECO:0000256" key="5">
    <source>
        <dbReference type="ARBA" id="ARBA00023242"/>
    </source>
</evidence>
<dbReference type="PROSITE" id="PS50863">
    <property type="entry name" value="B3"/>
    <property type="match status" value="5"/>
</dbReference>
<dbReference type="InterPro" id="IPR003340">
    <property type="entry name" value="B3_DNA-bd"/>
</dbReference>
<evidence type="ECO:0000256" key="3">
    <source>
        <dbReference type="ARBA" id="ARBA00023125"/>
    </source>
</evidence>